<reference evidence="1 2" key="1">
    <citation type="journal article" date="2012" name="J. Bacteriol.">
        <title>Genome sequence of the cycloprodigiosin-producing bacterial strain Pseudoalteromonas rubra ATCC 29570(T).</title>
        <authorList>
            <person name="Xie B.B."/>
            <person name="Shu Y.L."/>
            <person name="Qin Q.L."/>
            <person name="Rong J.C."/>
            <person name="Zhang X.Y."/>
            <person name="Chen X.L."/>
            <person name="Zhou B.C."/>
            <person name="Zhang Y.Z."/>
        </authorList>
    </citation>
    <scope>NUCLEOTIDE SEQUENCE [LARGE SCALE GENOMIC DNA]</scope>
    <source>
        <strain evidence="1 2">DSM 6842</strain>
    </source>
</reference>
<dbReference type="Proteomes" id="UP000016480">
    <property type="component" value="Unassembled WGS sequence"/>
</dbReference>
<gene>
    <name evidence="1" type="ORF">PRUB_a5222</name>
</gene>
<evidence type="ECO:0000313" key="1">
    <source>
        <dbReference type="EMBL" id="KAF7787720.1"/>
    </source>
</evidence>
<protein>
    <submittedName>
        <fullName evidence="1">Uncharacterized protein</fullName>
    </submittedName>
</protein>
<evidence type="ECO:0000313" key="2">
    <source>
        <dbReference type="Proteomes" id="UP000016480"/>
    </source>
</evidence>
<name>A0A8T0CAV2_9GAMM</name>
<comment type="caution">
    <text evidence="1">The sequence shown here is derived from an EMBL/GenBank/DDBJ whole genome shotgun (WGS) entry which is preliminary data.</text>
</comment>
<sequence length="189" mass="20833">MHGYFLSLNPLSRGECSGVQVKRKDQTLSLNPLSRGECSLQYGIYNFWMKSLNPLSRGECSPRTYVTEAKADVSIPSRAGNAAACSSAYISQGQKPAFALTSVKTDSSSRILHIKITQYHNKHELTRALTSRGFSESHRLAQTALSEGKFRIKCGMTVSGWQALCKKLDSQTGSIQPYDDCDIEKDISS</sequence>
<dbReference type="AlphaFoldDB" id="A0A8T0CAV2"/>
<proteinExistence type="predicted"/>
<dbReference type="EMBL" id="AHCD03000028">
    <property type="protein sequence ID" value="KAF7787720.1"/>
    <property type="molecule type" value="Genomic_DNA"/>
</dbReference>
<organism evidence="1 2">
    <name type="scientific">Pseudoalteromonas rubra</name>
    <dbReference type="NCBI Taxonomy" id="43658"/>
    <lineage>
        <taxon>Bacteria</taxon>
        <taxon>Pseudomonadati</taxon>
        <taxon>Pseudomonadota</taxon>
        <taxon>Gammaproteobacteria</taxon>
        <taxon>Alteromonadales</taxon>
        <taxon>Pseudoalteromonadaceae</taxon>
        <taxon>Pseudoalteromonas</taxon>
    </lineage>
</organism>
<accession>A0A8T0CAV2</accession>